<dbReference type="InterPro" id="IPR011008">
    <property type="entry name" value="Dimeric_a/b-barrel"/>
</dbReference>
<protein>
    <submittedName>
        <fullName evidence="9">Peroxidase</fullName>
    </submittedName>
</protein>
<gene>
    <name evidence="10" type="ORF">B0A62_13005</name>
    <name evidence="9" type="ORF">IW20_19425</name>
</gene>
<dbReference type="PANTHER" id="PTHR30521">
    <property type="entry name" value="DEFERROCHELATASE/PEROXIDASE"/>
    <property type="match status" value="1"/>
</dbReference>
<dbReference type="GO" id="GO:0005829">
    <property type="term" value="C:cytosol"/>
    <property type="evidence" value="ECO:0007669"/>
    <property type="project" value="TreeGrafter"/>
</dbReference>
<evidence type="ECO:0000259" key="7">
    <source>
        <dbReference type="Pfam" id="PF04261"/>
    </source>
</evidence>
<sequence>MDQSQNVTDYPNNNTIFMVWNFKNQVDIKSTFEKLCSLVSNLNNSYTIRIPNGRSSCVMGVGHDAWIRLGLPTPLPKELVNFESIIGGKHTAKATGGDLHFHLRAQNVAICFDMAMAISNVLESVAECQEEVHGFRYWDGRSIIGFVDGTENPIGDEREFFAVVGDEDSAYKGGSYLFVQKYFHNMKNWENLSTEDQEKVIGRSKMNDIEMDDDVKPTNSHSALTAITDDDGNELKIVRDNMPFGNPSKGEVGTYFISYASKFSTTRKMLENMFIGNPQGNYDRILDFSTTETGTLFFVPTLDLLDQYSGDSDS</sequence>
<dbReference type="RefSeq" id="WP_035626030.1">
    <property type="nucleotide sequence ID" value="NZ_JBEWQG010000002.1"/>
</dbReference>
<evidence type="ECO:0000256" key="6">
    <source>
        <dbReference type="ARBA" id="ARBA00025737"/>
    </source>
</evidence>
<dbReference type="PROSITE" id="PS51404">
    <property type="entry name" value="DYP_PEROXIDASE"/>
    <property type="match status" value="1"/>
</dbReference>
<name>A0A086A451_FLAHY</name>
<feature type="domain" description="Dyp-type peroxidase C-terminal" evidence="8">
    <location>
        <begin position="140"/>
        <end position="302"/>
    </location>
</feature>
<comment type="caution">
    <text evidence="9">The sequence shown here is derived from an EMBL/GenBank/DDBJ whole genome shotgun (WGS) entry which is preliminary data.</text>
</comment>
<keyword evidence="2 9" id="KW-0575">Peroxidase</keyword>
<keyword evidence="12" id="KW-1185">Reference proteome</keyword>
<evidence type="ECO:0000313" key="11">
    <source>
        <dbReference type="Proteomes" id="UP000028712"/>
    </source>
</evidence>
<dbReference type="Proteomes" id="UP000028712">
    <property type="component" value="Unassembled WGS sequence"/>
</dbReference>
<evidence type="ECO:0000256" key="5">
    <source>
        <dbReference type="ARBA" id="ARBA00023004"/>
    </source>
</evidence>
<dbReference type="NCBIfam" id="TIGR01413">
    <property type="entry name" value="Dyp_perox_fam"/>
    <property type="match status" value="1"/>
</dbReference>
<dbReference type="EMBL" id="JPRM01000035">
    <property type="protein sequence ID" value="KFF11465.1"/>
    <property type="molecule type" value="Genomic_DNA"/>
</dbReference>
<keyword evidence="4" id="KW-0560">Oxidoreductase</keyword>
<proteinExistence type="inferred from homology"/>
<evidence type="ECO:0000313" key="10">
    <source>
        <dbReference type="EMBL" id="OXA93664.1"/>
    </source>
</evidence>
<dbReference type="OrthoDB" id="3251355at2"/>
<dbReference type="PANTHER" id="PTHR30521:SF0">
    <property type="entry name" value="DYP-TYPE PEROXIDASE FAMILY PROTEIN"/>
    <property type="match status" value="1"/>
</dbReference>
<dbReference type="SUPFAM" id="SSF54909">
    <property type="entry name" value="Dimeric alpha+beta barrel"/>
    <property type="match status" value="1"/>
</dbReference>
<keyword evidence="5" id="KW-0408">Iron</keyword>
<evidence type="ECO:0000313" key="9">
    <source>
        <dbReference type="EMBL" id="KFF11465.1"/>
    </source>
</evidence>
<evidence type="ECO:0000313" key="12">
    <source>
        <dbReference type="Proteomes" id="UP000198424"/>
    </source>
</evidence>
<reference evidence="9 11" key="1">
    <citation type="submission" date="2014-07" db="EMBL/GenBank/DDBJ databases">
        <title>Genome of Flavobacterium hydatis DSM 2063.</title>
        <authorList>
            <person name="Pipes S.E."/>
            <person name="Stropko S.J."/>
            <person name="Newman J.D."/>
        </authorList>
    </citation>
    <scope>NUCLEOTIDE SEQUENCE [LARGE SCALE GENOMIC DNA]</scope>
    <source>
        <strain evidence="9 11">DSM 2063</strain>
    </source>
</reference>
<dbReference type="AlphaFoldDB" id="A0A086A451"/>
<evidence type="ECO:0000256" key="1">
    <source>
        <dbReference type="ARBA" id="ARBA00001970"/>
    </source>
</evidence>
<feature type="domain" description="Dyp-type peroxidase N-terminal" evidence="7">
    <location>
        <begin position="14"/>
        <end position="136"/>
    </location>
</feature>
<dbReference type="GO" id="GO:0004601">
    <property type="term" value="F:peroxidase activity"/>
    <property type="evidence" value="ECO:0007669"/>
    <property type="project" value="UniProtKB-KW"/>
</dbReference>
<dbReference type="Proteomes" id="UP000198424">
    <property type="component" value="Unassembled WGS sequence"/>
</dbReference>
<evidence type="ECO:0000256" key="2">
    <source>
        <dbReference type="ARBA" id="ARBA00022559"/>
    </source>
</evidence>
<accession>A0A086A451</accession>
<dbReference type="InterPro" id="IPR048327">
    <property type="entry name" value="Dyp_perox_N"/>
</dbReference>
<organism evidence="9 11">
    <name type="scientific">Flavobacterium hydatis</name>
    <name type="common">Cytophaga aquatilis</name>
    <dbReference type="NCBI Taxonomy" id="991"/>
    <lineage>
        <taxon>Bacteria</taxon>
        <taxon>Pseudomonadati</taxon>
        <taxon>Bacteroidota</taxon>
        <taxon>Flavobacteriia</taxon>
        <taxon>Flavobacteriales</taxon>
        <taxon>Flavobacteriaceae</taxon>
        <taxon>Flavobacterium</taxon>
    </lineage>
</organism>
<dbReference type="GO" id="GO:0046872">
    <property type="term" value="F:metal ion binding"/>
    <property type="evidence" value="ECO:0007669"/>
    <property type="project" value="UniProtKB-KW"/>
</dbReference>
<dbReference type="InterPro" id="IPR048328">
    <property type="entry name" value="Dyp_perox_C"/>
</dbReference>
<dbReference type="GO" id="GO:0020037">
    <property type="term" value="F:heme binding"/>
    <property type="evidence" value="ECO:0007669"/>
    <property type="project" value="InterPro"/>
</dbReference>
<dbReference type="Pfam" id="PF04261">
    <property type="entry name" value="Dyp_perox_N"/>
    <property type="match status" value="1"/>
</dbReference>
<evidence type="ECO:0000256" key="4">
    <source>
        <dbReference type="ARBA" id="ARBA00023002"/>
    </source>
</evidence>
<dbReference type="eggNOG" id="COG2837">
    <property type="taxonomic scope" value="Bacteria"/>
</dbReference>
<evidence type="ECO:0000259" key="8">
    <source>
        <dbReference type="Pfam" id="PF20628"/>
    </source>
</evidence>
<evidence type="ECO:0000256" key="3">
    <source>
        <dbReference type="ARBA" id="ARBA00022723"/>
    </source>
</evidence>
<dbReference type="EMBL" id="MUGY01000013">
    <property type="protein sequence ID" value="OXA93664.1"/>
    <property type="molecule type" value="Genomic_DNA"/>
</dbReference>
<reference evidence="10 12" key="2">
    <citation type="submission" date="2016-11" db="EMBL/GenBank/DDBJ databases">
        <title>Whole genomes of Flavobacteriaceae.</title>
        <authorList>
            <person name="Stine C."/>
            <person name="Li C."/>
            <person name="Tadesse D."/>
        </authorList>
    </citation>
    <scope>NUCLEOTIDE SEQUENCE [LARGE SCALE GENOMIC DNA]</scope>
    <source>
        <strain evidence="10 12">ATCC 29551</strain>
    </source>
</reference>
<comment type="cofactor">
    <cofactor evidence="1">
        <name>heme b</name>
        <dbReference type="ChEBI" id="CHEBI:60344"/>
    </cofactor>
</comment>
<dbReference type="Pfam" id="PF20628">
    <property type="entry name" value="Dyp_perox_C"/>
    <property type="match status" value="1"/>
</dbReference>
<dbReference type="InterPro" id="IPR006314">
    <property type="entry name" value="Dyp_peroxidase"/>
</dbReference>
<keyword evidence="3" id="KW-0479">Metal-binding</keyword>
<comment type="similarity">
    <text evidence="6">Belongs to the DyP-type peroxidase family.</text>
</comment>